<dbReference type="EMBL" id="JACTNZ010000004">
    <property type="protein sequence ID" value="KAG5553294.1"/>
    <property type="molecule type" value="Genomic_DNA"/>
</dbReference>
<dbReference type="AlphaFoldDB" id="A0AAV6KLV5"/>
<gene>
    <name evidence="2" type="ORF">RHGRI_011229</name>
</gene>
<comment type="caution">
    <text evidence="2">The sequence shown here is derived from an EMBL/GenBank/DDBJ whole genome shotgun (WGS) entry which is preliminary data.</text>
</comment>
<reference evidence="2" key="1">
    <citation type="submission" date="2020-08" db="EMBL/GenBank/DDBJ databases">
        <title>Plant Genome Project.</title>
        <authorList>
            <person name="Zhang R.-G."/>
        </authorList>
    </citation>
    <scope>NUCLEOTIDE SEQUENCE</scope>
    <source>
        <strain evidence="2">WSP0</strain>
        <tissue evidence="2">Leaf</tissue>
    </source>
</reference>
<protein>
    <submittedName>
        <fullName evidence="2">Uncharacterized protein</fullName>
    </submittedName>
</protein>
<sequence>MILKAYMHNYARCSQINFNVHSMSAENLSEPTNCSEELLALPPNTPNKKSKEGEHESSSSTSAQQSTLQ</sequence>
<evidence type="ECO:0000256" key="1">
    <source>
        <dbReference type="SAM" id="MobiDB-lite"/>
    </source>
</evidence>
<organism evidence="2 3">
    <name type="scientific">Rhododendron griersonianum</name>
    <dbReference type="NCBI Taxonomy" id="479676"/>
    <lineage>
        <taxon>Eukaryota</taxon>
        <taxon>Viridiplantae</taxon>
        <taxon>Streptophyta</taxon>
        <taxon>Embryophyta</taxon>
        <taxon>Tracheophyta</taxon>
        <taxon>Spermatophyta</taxon>
        <taxon>Magnoliopsida</taxon>
        <taxon>eudicotyledons</taxon>
        <taxon>Gunneridae</taxon>
        <taxon>Pentapetalae</taxon>
        <taxon>asterids</taxon>
        <taxon>Ericales</taxon>
        <taxon>Ericaceae</taxon>
        <taxon>Ericoideae</taxon>
        <taxon>Rhodoreae</taxon>
        <taxon>Rhododendron</taxon>
    </lineage>
</organism>
<keyword evidence="3" id="KW-1185">Reference proteome</keyword>
<accession>A0AAV6KLV5</accession>
<evidence type="ECO:0000313" key="3">
    <source>
        <dbReference type="Proteomes" id="UP000823749"/>
    </source>
</evidence>
<proteinExistence type="predicted"/>
<evidence type="ECO:0000313" key="2">
    <source>
        <dbReference type="EMBL" id="KAG5553294.1"/>
    </source>
</evidence>
<name>A0AAV6KLV5_9ERIC</name>
<dbReference type="Proteomes" id="UP000823749">
    <property type="component" value="Chromosome 4"/>
</dbReference>
<feature type="region of interest" description="Disordered" evidence="1">
    <location>
        <begin position="37"/>
        <end position="69"/>
    </location>
</feature>